<accession>A0ABT3A6G2</accession>
<dbReference type="GO" id="GO:0033743">
    <property type="term" value="F:peptide-methionine (R)-S-oxide reductase activity"/>
    <property type="evidence" value="ECO:0007669"/>
    <property type="project" value="UniProtKB-EC"/>
</dbReference>
<sequence>MTLKTPSQWQSELTPEEYRVCREQGTERPFTGTLLSVNDKGEYFCKCCQAKLFDSESKFDAHCGWPSFDQHSEEDNVAFKEDNSHGMQRIEIVCKQCDAHLGHIFDDGPTRTGKRYCVNSVSLTFKNENGTIQG</sequence>
<dbReference type="NCBIfam" id="TIGR00357">
    <property type="entry name" value="peptide-methionine (R)-S-oxide reductase MsrB"/>
    <property type="match status" value="1"/>
</dbReference>
<name>A0ABT3A6G2_9ALTE</name>
<evidence type="ECO:0000256" key="3">
    <source>
        <dbReference type="ARBA" id="ARBA00023002"/>
    </source>
</evidence>
<feature type="domain" description="MsrB" evidence="5">
    <location>
        <begin position="6"/>
        <end position="128"/>
    </location>
</feature>
<keyword evidence="7" id="KW-1185">Reference proteome</keyword>
<dbReference type="InterPro" id="IPR002579">
    <property type="entry name" value="Met_Sox_Rdtase_MsrB_dom"/>
</dbReference>
<dbReference type="Pfam" id="PF01641">
    <property type="entry name" value="SelR"/>
    <property type="match status" value="1"/>
</dbReference>
<proteinExistence type="inferred from homology"/>
<dbReference type="EMBL" id="JAOWKX010000002">
    <property type="protein sequence ID" value="MCV2884243.1"/>
    <property type="molecule type" value="Genomic_DNA"/>
</dbReference>
<keyword evidence="3 6" id="KW-0560">Oxidoreductase</keyword>
<reference evidence="6 7" key="1">
    <citation type="submission" date="2022-10" db="EMBL/GenBank/DDBJ databases">
        <title>Aestuariibacter sp. AA17 isolated from Montipora capitata coral fragment.</title>
        <authorList>
            <person name="Emsley S.A."/>
            <person name="Pfannmuller K.M."/>
            <person name="Loughran R.M."/>
            <person name="Shlafstein M."/>
            <person name="Papke E."/>
            <person name="Saw J.H."/>
            <person name="Ushijima B."/>
            <person name="Videau P."/>
        </authorList>
    </citation>
    <scope>NUCLEOTIDE SEQUENCE [LARGE SCALE GENOMIC DNA]</scope>
    <source>
        <strain evidence="6 7">AA17</strain>
    </source>
</reference>
<dbReference type="PANTHER" id="PTHR10173">
    <property type="entry name" value="METHIONINE SULFOXIDE REDUCTASE"/>
    <property type="match status" value="1"/>
</dbReference>
<dbReference type="InterPro" id="IPR011057">
    <property type="entry name" value="Mss4-like_sf"/>
</dbReference>
<comment type="catalytic activity">
    <reaction evidence="4">
        <text>L-methionyl-[protein] + [thioredoxin]-disulfide + H2O = L-methionyl-(R)-S-oxide-[protein] + [thioredoxin]-dithiol</text>
        <dbReference type="Rhea" id="RHEA:24164"/>
        <dbReference type="Rhea" id="RHEA-COMP:10698"/>
        <dbReference type="Rhea" id="RHEA-COMP:10700"/>
        <dbReference type="Rhea" id="RHEA-COMP:12313"/>
        <dbReference type="Rhea" id="RHEA-COMP:12314"/>
        <dbReference type="ChEBI" id="CHEBI:15377"/>
        <dbReference type="ChEBI" id="CHEBI:16044"/>
        <dbReference type="ChEBI" id="CHEBI:29950"/>
        <dbReference type="ChEBI" id="CHEBI:45764"/>
        <dbReference type="ChEBI" id="CHEBI:50058"/>
        <dbReference type="EC" id="1.8.4.12"/>
    </reaction>
</comment>
<dbReference type="EC" id="1.8.4.12" evidence="2"/>
<gene>
    <name evidence="6" type="primary">msrB</name>
    <name evidence="6" type="ORF">OE749_06010</name>
</gene>
<evidence type="ECO:0000256" key="4">
    <source>
        <dbReference type="ARBA" id="ARBA00048488"/>
    </source>
</evidence>
<evidence type="ECO:0000259" key="5">
    <source>
        <dbReference type="PROSITE" id="PS51790"/>
    </source>
</evidence>
<evidence type="ECO:0000256" key="1">
    <source>
        <dbReference type="ARBA" id="ARBA00007174"/>
    </source>
</evidence>
<evidence type="ECO:0000256" key="2">
    <source>
        <dbReference type="ARBA" id="ARBA00012499"/>
    </source>
</evidence>
<dbReference type="RefSeq" id="WP_263711449.1">
    <property type="nucleotide sequence ID" value="NZ_JAOWKX010000002.1"/>
</dbReference>
<dbReference type="Proteomes" id="UP001652504">
    <property type="component" value="Unassembled WGS sequence"/>
</dbReference>
<dbReference type="Gene3D" id="2.170.150.20">
    <property type="entry name" value="Peptide methionine sulfoxide reductase"/>
    <property type="match status" value="1"/>
</dbReference>
<dbReference type="InterPro" id="IPR028427">
    <property type="entry name" value="Met_Sox_Rdtase_MsrB"/>
</dbReference>
<organism evidence="6 7">
    <name type="scientific">Fluctibacter corallii</name>
    <dbReference type="NCBI Taxonomy" id="2984329"/>
    <lineage>
        <taxon>Bacteria</taxon>
        <taxon>Pseudomonadati</taxon>
        <taxon>Pseudomonadota</taxon>
        <taxon>Gammaproteobacteria</taxon>
        <taxon>Alteromonadales</taxon>
        <taxon>Alteromonadaceae</taxon>
        <taxon>Fluctibacter</taxon>
    </lineage>
</organism>
<comment type="similarity">
    <text evidence="1">Belongs to the MsrB Met sulfoxide reductase family.</text>
</comment>
<dbReference type="PANTHER" id="PTHR10173:SF52">
    <property type="entry name" value="METHIONINE-R-SULFOXIDE REDUCTASE B1"/>
    <property type="match status" value="1"/>
</dbReference>
<dbReference type="PROSITE" id="PS51790">
    <property type="entry name" value="MSRB"/>
    <property type="match status" value="1"/>
</dbReference>
<evidence type="ECO:0000313" key="7">
    <source>
        <dbReference type="Proteomes" id="UP001652504"/>
    </source>
</evidence>
<dbReference type="SUPFAM" id="SSF51316">
    <property type="entry name" value="Mss4-like"/>
    <property type="match status" value="1"/>
</dbReference>
<evidence type="ECO:0000313" key="6">
    <source>
        <dbReference type="EMBL" id="MCV2884243.1"/>
    </source>
</evidence>
<protein>
    <recommendedName>
        <fullName evidence="2">peptide-methionine (R)-S-oxide reductase</fullName>
        <ecNumber evidence="2">1.8.4.12</ecNumber>
    </recommendedName>
</protein>
<comment type="caution">
    <text evidence="6">The sequence shown here is derived from an EMBL/GenBank/DDBJ whole genome shotgun (WGS) entry which is preliminary data.</text>
</comment>